<dbReference type="InterPro" id="IPR013424">
    <property type="entry name" value="Ice-binding_C"/>
</dbReference>
<keyword evidence="1" id="KW-0812">Transmembrane</keyword>
<feature type="transmembrane region" description="Helical" evidence="1">
    <location>
        <begin position="184"/>
        <end position="205"/>
    </location>
</feature>
<sequence>MKKLLGFIFIVFFGITTSTFAAPFTYTFSGTISHILDDAGAAAVAGISVGDSVSYTFLIDRARDPIEMYYDGSLNPNLIDSPPSRDYFYVDLLSGSLIDEVNGGSFDSAGDIAVYKEGLELDSPAGQGVIFLTGSDDNFIRLEGGLDLWTIGSIVNVEETAFDENVFYTTVTSQNLTLTNISAVPVPAAVWLFGTGLLGIFGFNYRKNKA</sequence>
<keyword evidence="2" id="KW-0732">Signal</keyword>
<evidence type="ECO:0000313" key="5">
    <source>
        <dbReference type="Proteomes" id="UP000770889"/>
    </source>
</evidence>
<evidence type="ECO:0000256" key="2">
    <source>
        <dbReference type="SAM" id="SignalP"/>
    </source>
</evidence>
<dbReference type="Proteomes" id="UP000770889">
    <property type="component" value="Unassembled WGS sequence"/>
</dbReference>
<accession>A0A944QTR7</accession>
<evidence type="ECO:0000259" key="3">
    <source>
        <dbReference type="Pfam" id="PF07589"/>
    </source>
</evidence>
<evidence type="ECO:0000256" key="1">
    <source>
        <dbReference type="SAM" id="Phobius"/>
    </source>
</evidence>
<feature type="signal peptide" evidence="2">
    <location>
        <begin position="1"/>
        <end position="21"/>
    </location>
</feature>
<gene>
    <name evidence="4" type="ORF">KME65_10460</name>
</gene>
<comment type="caution">
    <text evidence="4">The sequence shown here is derived from an EMBL/GenBank/DDBJ whole genome shotgun (WGS) entry which is preliminary data.</text>
</comment>
<dbReference type="AlphaFoldDB" id="A0A944QTR7"/>
<keyword evidence="1" id="KW-1133">Transmembrane helix</keyword>
<name>A0A944QTR7_9GAMM</name>
<protein>
    <recommendedName>
        <fullName evidence="3">Ice-binding protein C-terminal domain-containing protein</fullName>
    </recommendedName>
</protein>
<evidence type="ECO:0000313" key="4">
    <source>
        <dbReference type="EMBL" id="MBT2989372.1"/>
    </source>
</evidence>
<organism evidence="4 5">
    <name type="scientific">Candidatus Thiodiazotropha taylori</name>
    <dbReference type="NCBI Taxonomy" id="2792791"/>
    <lineage>
        <taxon>Bacteria</taxon>
        <taxon>Pseudomonadati</taxon>
        <taxon>Pseudomonadota</taxon>
        <taxon>Gammaproteobacteria</taxon>
        <taxon>Chromatiales</taxon>
        <taxon>Sedimenticolaceae</taxon>
        <taxon>Candidatus Thiodiazotropha</taxon>
    </lineage>
</organism>
<dbReference type="EMBL" id="JAHHGM010000008">
    <property type="protein sequence ID" value="MBT2989372.1"/>
    <property type="molecule type" value="Genomic_DNA"/>
</dbReference>
<keyword evidence="1" id="KW-0472">Membrane</keyword>
<reference evidence="4 5" key="1">
    <citation type="submission" date="2021-05" db="EMBL/GenBank/DDBJ databases">
        <title>Genetic and Functional Diversity in Clade A Lucinid endosymbionts from the Bahamas.</title>
        <authorList>
            <person name="Giani N.M."/>
            <person name="Engel A.S."/>
            <person name="Campbell B.J."/>
        </authorList>
    </citation>
    <scope>NUCLEOTIDE SEQUENCE [LARGE SCALE GENOMIC DNA]</scope>
    <source>
        <strain evidence="4">LUC16012Gg_MoonRockCtena</strain>
    </source>
</reference>
<dbReference type="Pfam" id="PF07589">
    <property type="entry name" value="PEP-CTERM"/>
    <property type="match status" value="1"/>
</dbReference>
<proteinExistence type="predicted"/>
<feature type="domain" description="Ice-binding protein C-terminal" evidence="3">
    <location>
        <begin position="183"/>
        <end position="207"/>
    </location>
</feature>
<feature type="chain" id="PRO_5037578298" description="Ice-binding protein C-terminal domain-containing protein" evidence="2">
    <location>
        <begin position="22"/>
        <end position="210"/>
    </location>
</feature>